<feature type="transmembrane region" description="Helical" evidence="1">
    <location>
        <begin position="173"/>
        <end position="192"/>
    </location>
</feature>
<reference evidence="2 3" key="1">
    <citation type="submission" date="2016-01" db="EMBL/GenBank/DDBJ databases">
        <title>Draft Genome Sequences of Seven Thermophilic Sporeformers Isolated from Foods.</title>
        <authorList>
            <person name="Berendsen E.M."/>
            <person name="Wells-Bennik M.H."/>
            <person name="Krawcyk A.O."/>
            <person name="De Jong A."/>
            <person name="Holsappel S."/>
            <person name="Eijlander R.T."/>
            <person name="Kuipers O.P."/>
        </authorList>
    </citation>
    <scope>NUCLEOTIDE SEQUENCE [LARGE SCALE GENOMIC DNA]</scope>
    <source>
        <strain evidence="2 3">B4135</strain>
    </source>
</reference>
<accession>A0A150M9L9</accession>
<dbReference type="Proteomes" id="UP000075683">
    <property type="component" value="Unassembled WGS sequence"/>
</dbReference>
<evidence type="ECO:0000256" key="1">
    <source>
        <dbReference type="SAM" id="Phobius"/>
    </source>
</evidence>
<dbReference type="AlphaFoldDB" id="A0A150M9L9"/>
<keyword evidence="1" id="KW-0812">Transmembrane</keyword>
<keyword evidence="1" id="KW-1133">Transmembrane helix</keyword>
<evidence type="ECO:0000313" key="3">
    <source>
        <dbReference type="Proteomes" id="UP000075683"/>
    </source>
</evidence>
<name>A0A150M9L9_9BACI</name>
<proteinExistence type="predicted"/>
<keyword evidence="1" id="KW-0472">Membrane</keyword>
<organism evidence="2 3">
    <name type="scientific">Caldibacillus debilis</name>
    <dbReference type="NCBI Taxonomy" id="301148"/>
    <lineage>
        <taxon>Bacteria</taxon>
        <taxon>Bacillati</taxon>
        <taxon>Bacillota</taxon>
        <taxon>Bacilli</taxon>
        <taxon>Bacillales</taxon>
        <taxon>Bacillaceae</taxon>
        <taxon>Caldibacillus</taxon>
    </lineage>
</organism>
<dbReference type="RefSeq" id="WP_061568328.1">
    <property type="nucleotide sequence ID" value="NZ_LQYT01000021.1"/>
</dbReference>
<feature type="transmembrane region" description="Helical" evidence="1">
    <location>
        <begin position="88"/>
        <end position="111"/>
    </location>
</feature>
<evidence type="ECO:0000313" key="2">
    <source>
        <dbReference type="EMBL" id="KYD21254.1"/>
    </source>
</evidence>
<gene>
    <name evidence="2" type="ORF">B4135_0590</name>
</gene>
<protein>
    <recommendedName>
        <fullName evidence="4">DUF3267 domain-containing protein</fullName>
    </recommendedName>
</protein>
<comment type="caution">
    <text evidence="2">The sequence shown here is derived from an EMBL/GenBank/DDBJ whole genome shotgun (WGS) entry which is preliminary data.</text>
</comment>
<dbReference type="InterPro" id="IPR021683">
    <property type="entry name" value="DUF3267"/>
</dbReference>
<evidence type="ECO:0008006" key="4">
    <source>
        <dbReference type="Google" id="ProtNLM"/>
    </source>
</evidence>
<sequence>MKISFKIPKGNEEKDRQLAAGGWVPLKEPEGAWTGFFLSLPFLIASGAISLGFMAFHSGKTCFGLLKEILFSIWQVKGLDKGTLEVTINFPILLFLPVFLLIHELLHLAFIPDFIRSDKTYLGLAWFGGYVYTEEILTKRRAVWISLAPFVLLSVILPFILGGFVRLSPAFEFFIFLNALGSSVDLLNAFLLSAQVPRKALVLNNGRKTYWHLA</sequence>
<feature type="transmembrane region" description="Helical" evidence="1">
    <location>
        <begin position="142"/>
        <end position="161"/>
    </location>
</feature>
<dbReference type="EMBL" id="LQYT01000021">
    <property type="protein sequence ID" value="KYD21254.1"/>
    <property type="molecule type" value="Genomic_DNA"/>
</dbReference>
<dbReference type="Pfam" id="PF11667">
    <property type="entry name" value="DUF3267"/>
    <property type="match status" value="1"/>
</dbReference>
<dbReference type="STRING" id="301148.B4135_0590"/>
<feature type="transmembrane region" description="Helical" evidence="1">
    <location>
        <begin position="36"/>
        <end position="56"/>
    </location>
</feature>
<dbReference type="OrthoDB" id="1778118at2"/>